<name>A0A401NJR2_SCYTO</name>
<comment type="caution">
    <text evidence="3">The sequence shown here is derived from an EMBL/GenBank/DDBJ whole genome shotgun (WGS) entry which is preliminary data.</text>
</comment>
<organism evidence="3 4">
    <name type="scientific">Scyliorhinus torazame</name>
    <name type="common">Cloudy catshark</name>
    <name type="synonym">Catulus torazame</name>
    <dbReference type="NCBI Taxonomy" id="75743"/>
    <lineage>
        <taxon>Eukaryota</taxon>
        <taxon>Metazoa</taxon>
        <taxon>Chordata</taxon>
        <taxon>Craniata</taxon>
        <taxon>Vertebrata</taxon>
        <taxon>Chondrichthyes</taxon>
        <taxon>Elasmobranchii</taxon>
        <taxon>Galeomorphii</taxon>
        <taxon>Galeoidea</taxon>
        <taxon>Carcharhiniformes</taxon>
        <taxon>Scyliorhinidae</taxon>
        <taxon>Scyliorhinus</taxon>
    </lineage>
</organism>
<evidence type="ECO:0000313" key="4">
    <source>
        <dbReference type="Proteomes" id="UP000288216"/>
    </source>
</evidence>
<dbReference type="GO" id="GO:0005615">
    <property type="term" value="C:extracellular space"/>
    <property type="evidence" value="ECO:0007669"/>
    <property type="project" value="TreeGrafter"/>
</dbReference>
<feature type="compositionally biased region" description="Polar residues" evidence="1">
    <location>
        <begin position="280"/>
        <end position="304"/>
    </location>
</feature>
<dbReference type="Gene3D" id="1.20.1250.10">
    <property type="match status" value="1"/>
</dbReference>
<keyword evidence="2" id="KW-1133">Transmembrane helix</keyword>
<accession>A0A401NJR2</accession>
<dbReference type="GO" id="GO:0008284">
    <property type="term" value="P:positive regulation of cell population proliferation"/>
    <property type="evidence" value="ECO:0007669"/>
    <property type="project" value="TreeGrafter"/>
</dbReference>
<dbReference type="EMBL" id="BFAA01006354">
    <property type="protein sequence ID" value="GCB61141.1"/>
    <property type="molecule type" value="Genomic_DNA"/>
</dbReference>
<feature type="region of interest" description="Disordered" evidence="1">
    <location>
        <begin position="238"/>
        <end position="320"/>
    </location>
</feature>
<feature type="compositionally biased region" description="Low complexity" evidence="1">
    <location>
        <begin position="251"/>
        <end position="274"/>
    </location>
</feature>
<gene>
    <name evidence="3" type="ORF">scyTo_0012863</name>
</gene>
<sequence>MNKLEGGSKQRYKRKIGERMRLTVKGATGDTAERERERRGDSVDLAHTNWGNLLNSATGNERSLRERGAVKNLIVAFFSVIFLAGSCRACNFGGFTPYSSSYDWKIEKLITHLPTDYNITVFLQDSASLDGCCVELQAMLALNRSIGHLYHHSVNPLQTVTSNVLAELRFLMDCPIRESSNCEMVRYSSSHLLQSLMDRFRSFDAKFKLQKCDFSQCTLNSCRTGRIEIMLPTVTNATTPSIEPGTFASGTDNPTTNATPTTQGNTTNPTPTSTHGDPTDITNPSSPLLTNGSLLGLTDRTSATPDLAGGRPADVNQTRPPPSLINAGLMDLINGSNAVPVLANGSLATAANRTEVNPTSLAPEKDGIMAATLRCNTEPSPAVAPLTTQMVVIVLVVSVLMNMFLVGCLLKRNRRLAPAHMTEMEPLSEVEIAEA</sequence>
<evidence type="ECO:0000256" key="2">
    <source>
        <dbReference type="SAM" id="Phobius"/>
    </source>
</evidence>
<dbReference type="GO" id="GO:0030971">
    <property type="term" value="F:receptor tyrosine kinase binding"/>
    <property type="evidence" value="ECO:0007669"/>
    <property type="project" value="TreeGrafter"/>
</dbReference>
<dbReference type="AlphaFoldDB" id="A0A401NJR2"/>
<dbReference type="Proteomes" id="UP000288216">
    <property type="component" value="Unassembled WGS sequence"/>
</dbReference>
<feature type="transmembrane region" description="Helical" evidence="2">
    <location>
        <begin position="390"/>
        <end position="410"/>
    </location>
</feature>
<keyword evidence="4" id="KW-1185">Reference proteome</keyword>
<evidence type="ECO:0000256" key="1">
    <source>
        <dbReference type="SAM" id="MobiDB-lite"/>
    </source>
</evidence>
<reference evidence="3 4" key="1">
    <citation type="journal article" date="2018" name="Nat. Ecol. Evol.">
        <title>Shark genomes provide insights into elasmobranch evolution and the origin of vertebrates.</title>
        <authorList>
            <person name="Hara Y"/>
            <person name="Yamaguchi K"/>
            <person name="Onimaru K"/>
            <person name="Kadota M"/>
            <person name="Koyanagi M"/>
            <person name="Keeley SD"/>
            <person name="Tatsumi K"/>
            <person name="Tanaka K"/>
            <person name="Motone F"/>
            <person name="Kageyama Y"/>
            <person name="Nozu R"/>
            <person name="Adachi N"/>
            <person name="Nishimura O"/>
            <person name="Nakagawa R"/>
            <person name="Tanegashima C"/>
            <person name="Kiyatake I"/>
            <person name="Matsumoto R"/>
            <person name="Murakumo K"/>
            <person name="Nishida K"/>
            <person name="Terakita A"/>
            <person name="Kuratani S"/>
            <person name="Sato K"/>
            <person name="Hyodo S Kuraku.S."/>
        </authorList>
    </citation>
    <scope>NUCLEOTIDE SEQUENCE [LARGE SCALE GENOMIC DNA]</scope>
</reference>
<protein>
    <submittedName>
        <fullName evidence="3">Uncharacterized protein</fullName>
    </submittedName>
</protein>
<dbReference type="Pfam" id="PF02947">
    <property type="entry name" value="Flt3_lig"/>
    <property type="match status" value="1"/>
</dbReference>
<dbReference type="OMA" id="HMTEMEP"/>
<dbReference type="InterPro" id="IPR004213">
    <property type="entry name" value="Flt3_lig"/>
</dbReference>
<keyword evidence="2" id="KW-0472">Membrane</keyword>
<dbReference type="GO" id="GO:0009986">
    <property type="term" value="C:cell surface"/>
    <property type="evidence" value="ECO:0007669"/>
    <property type="project" value="TreeGrafter"/>
</dbReference>
<dbReference type="PANTHER" id="PTHR11032:SF1">
    <property type="entry name" value="FMS-RELATED TYROSINE KINASE 3 LIGAND"/>
    <property type="match status" value="1"/>
</dbReference>
<dbReference type="InterPro" id="IPR009079">
    <property type="entry name" value="4_helix_cytokine-like_core"/>
</dbReference>
<dbReference type="GO" id="GO:0016020">
    <property type="term" value="C:membrane"/>
    <property type="evidence" value="ECO:0007669"/>
    <property type="project" value="InterPro"/>
</dbReference>
<dbReference type="GO" id="GO:0005125">
    <property type="term" value="F:cytokine activity"/>
    <property type="evidence" value="ECO:0007669"/>
    <property type="project" value="InterPro"/>
</dbReference>
<dbReference type="SUPFAM" id="SSF47266">
    <property type="entry name" value="4-helical cytokines"/>
    <property type="match status" value="1"/>
</dbReference>
<keyword evidence="2" id="KW-0812">Transmembrane</keyword>
<dbReference type="PANTHER" id="PTHR11032">
    <property type="entry name" value="SL CYTOKINE"/>
    <property type="match status" value="1"/>
</dbReference>
<dbReference type="OrthoDB" id="9944810at2759"/>
<evidence type="ECO:0000313" key="3">
    <source>
        <dbReference type="EMBL" id="GCB61141.1"/>
    </source>
</evidence>
<proteinExistence type="predicted"/>